<accession>A0A0H3ZIN2</accession>
<sequence length="77" mass="8900">MRNVIQQLGETTFYLESRGNKMTLSRVTDVWGTHWQMHTDNASHRAYRGLGIKEFATLEDVEKNYKSWRGIAALVNA</sequence>
<dbReference type="AlphaFoldDB" id="A0A0H3ZIN2"/>
<dbReference type="EMBL" id="KP795453">
    <property type="protein sequence ID" value="AKN35788.1"/>
    <property type="molecule type" value="Genomic_DNA"/>
</dbReference>
<name>A0A0H3ZIN2_9VIBR</name>
<proteinExistence type="predicted"/>
<protein>
    <submittedName>
        <fullName evidence="1">Uncharacterized protein</fullName>
    </submittedName>
</protein>
<reference evidence="1" key="1">
    <citation type="journal article" date="2015" name="MBio">
        <title>Eco-Evolutionary Dynamics of Episomes among Ecologically Cohesive Bacterial Populations.</title>
        <authorList>
            <person name="Xue H."/>
            <person name="Cordero O.X."/>
            <person name="Camas F.M."/>
            <person name="Trimble W."/>
            <person name="Meyer F."/>
            <person name="Guglielmini J."/>
            <person name="Rocha E.P."/>
            <person name="Polz M.F."/>
        </authorList>
    </citation>
    <scope>NUCLEOTIDE SEQUENCE</scope>
    <source>
        <strain evidence="1">FF_304</strain>
    </source>
</reference>
<evidence type="ECO:0000313" key="1">
    <source>
        <dbReference type="EMBL" id="AKN35788.1"/>
    </source>
</evidence>
<organism evidence="1">
    <name type="scientific">Vibrio sp. FF_304</name>
    <dbReference type="NCBI Taxonomy" id="1652833"/>
    <lineage>
        <taxon>Bacteria</taxon>
        <taxon>Pseudomonadati</taxon>
        <taxon>Pseudomonadota</taxon>
        <taxon>Gammaproteobacteria</taxon>
        <taxon>Vibrionales</taxon>
        <taxon>Vibrionaceae</taxon>
        <taxon>Vibrio</taxon>
    </lineage>
</organism>